<dbReference type="Proteomes" id="UP000324222">
    <property type="component" value="Unassembled WGS sequence"/>
</dbReference>
<sequence>MTRLNIIVTFKNRSKETQRRLQDTTTITTTTTTTITTSTTTTSTKASRYERLSRWLMAT</sequence>
<organism evidence="1 2">
    <name type="scientific">Portunus trituberculatus</name>
    <name type="common">Swimming crab</name>
    <name type="synonym">Neptunus trituberculatus</name>
    <dbReference type="NCBI Taxonomy" id="210409"/>
    <lineage>
        <taxon>Eukaryota</taxon>
        <taxon>Metazoa</taxon>
        <taxon>Ecdysozoa</taxon>
        <taxon>Arthropoda</taxon>
        <taxon>Crustacea</taxon>
        <taxon>Multicrustacea</taxon>
        <taxon>Malacostraca</taxon>
        <taxon>Eumalacostraca</taxon>
        <taxon>Eucarida</taxon>
        <taxon>Decapoda</taxon>
        <taxon>Pleocyemata</taxon>
        <taxon>Brachyura</taxon>
        <taxon>Eubrachyura</taxon>
        <taxon>Portunoidea</taxon>
        <taxon>Portunidae</taxon>
        <taxon>Portuninae</taxon>
        <taxon>Portunus</taxon>
    </lineage>
</organism>
<protein>
    <submittedName>
        <fullName evidence="1">Uncharacterized protein</fullName>
    </submittedName>
</protein>
<evidence type="ECO:0000313" key="2">
    <source>
        <dbReference type="Proteomes" id="UP000324222"/>
    </source>
</evidence>
<proteinExistence type="predicted"/>
<accession>A0A5B7J5E7</accession>
<name>A0A5B7J5E7_PORTR</name>
<comment type="caution">
    <text evidence="1">The sequence shown here is derived from an EMBL/GenBank/DDBJ whole genome shotgun (WGS) entry which is preliminary data.</text>
</comment>
<dbReference type="AlphaFoldDB" id="A0A5B7J5E7"/>
<dbReference type="EMBL" id="VSRR010076877">
    <property type="protein sequence ID" value="MPC88168.1"/>
    <property type="molecule type" value="Genomic_DNA"/>
</dbReference>
<keyword evidence="2" id="KW-1185">Reference proteome</keyword>
<gene>
    <name evidence="1" type="ORF">E2C01_083062</name>
</gene>
<evidence type="ECO:0000313" key="1">
    <source>
        <dbReference type="EMBL" id="MPC88168.1"/>
    </source>
</evidence>
<reference evidence="1 2" key="1">
    <citation type="submission" date="2019-05" db="EMBL/GenBank/DDBJ databases">
        <title>Another draft genome of Portunus trituberculatus and its Hox gene families provides insights of decapod evolution.</title>
        <authorList>
            <person name="Jeong J.-H."/>
            <person name="Song I."/>
            <person name="Kim S."/>
            <person name="Choi T."/>
            <person name="Kim D."/>
            <person name="Ryu S."/>
            <person name="Kim W."/>
        </authorList>
    </citation>
    <scope>NUCLEOTIDE SEQUENCE [LARGE SCALE GENOMIC DNA]</scope>
    <source>
        <tissue evidence="1">Muscle</tissue>
    </source>
</reference>